<dbReference type="EMBL" id="LAZR01060724">
    <property type="protein sequence ID" value="KKK65088.1"/>
    <property type="molecule type" value="Genomic_DNA"/>
</dbReference>
<proteinExistence type="predicted"/>
<organism evidence="1">
    <name type="scientific">marine sediment metagenome</name>
    <dbReference type="NCBI Taxonomy" id="412755"/>
    <lineage>
        <taxon>unclassified sequences</taxon>
        <taxon>metagenomes</taxon>
        <taxon>ecological metagenomes</taxon>
    </lineage>
</organism>
<gene>
    <name evidence="1" type="ORF">LCGC14_2977670</name>
</gene>
<reference evidence="1" key="1">
    <citation type="journal article" date="2015" name="Nature">
        <title>Complex archaea that bridge the gap between prokaryotes and eukaryotes.</title>
        <authorList>
            <person name="Spang A."/>
            <person name="Saw J.H."/>
            <person name="Jorgensen S.L."/>
            <person name="Zaremba-Niedzwiedzka K."/>
            <person name="Martijn J."/>
            <person name="Lind A.E."/>
            <person name="van Eijk R."/>
            <person name="Schleper C."/>
            <person name="Guy L."/>
            <person name="Ettema T.J."/>
        </authorList>
    </citation>
    <scope>NUCLEOTIDE SEQUENCE</scope>
</reference>
<name>A0A0F8X8D6_9ZZZZ</name>
<accession>A0A0F8X8D6</accession>
<dbReference type="AlphaFoldDB" id="A0A0F8X8D6"/>
<feature type="non-terminal residue" evidence="1">
    <location>
        <position position="1"/>
    </location>
</feature>
<protein>
    <submittedName>
        <fullName evidence="1">Uncharacterized protein</fullName>
    </submittedName>
</protein>
<evidence type="ECO:0000313" key="1">
    <source>
        <dbReference type="EMBL" id="KKK65088.1"/>
    </source>
</evidence>
<sequence length="343" mass="36772">SYPKGGEDITFPPWRQKPRFLEIESEGGYDFQYDRANNKIKAFTGGKSLIVEEVVVVASHTGTLAHKPFYILAIDVTATTTTGPYHVIPVGKTPLTLECAVNFATGGLTFVAADLVTSVRVTYIPLHETGPFSSDNLVIDESMVASDTPKDLANQAAAVQYIYDVTGGNRMALEPVDEEPSATKFAVVDIDDGSDDTNIDVHNDDDTNVLSITYIKYGTFAPAFQLGDGDLTLDSAGGIETYYFVTHEYNYLAIPGLGTQCVGEATATDLEFAWSGPSITAGAGAPTIDFEFNKWATNEGTAVTTLAVPIIFLNALSLQNAKLEVATGEDLSGLTIRYVAFGF</sequence>
<comment type="caution">
    <text evidence="1">The sequence shown here is derived from an EMBL/GenBank/DDBJ whole genome shotgun (WGS) entry which is preliminary data.</text>
</comment>